<keyword evidence="5 6" id="KW-0560">Oxidoreductase</keyword>
<dbReference type="SUPFAM" id="SSF56645">
    <property type="entry name" value="Acyl-CoA dehydrogenase NM domain-like"/>
    <property type="match status" value="1"/>
</dbReference>
<evidence type="ECO:0000256" key="6">
    <source>
        <dbReference type="RuleBase" id="RU362125"/>
    </source>
</evidence>
<sequence length="680" mass="70859">MASEVFELEWPLPPREAAGDMRHIWNAAAERGWLNCAGDDALETVLAVVRAAGRAACPLPVMDGFAAGRPLEHRPDLVDDIADGTIRVVLTTAGVGPGGTVHGAEAAGAATHVLAVPPAGGDLTLHRITTAKPAEGLAVPAWSDLVAGPALASIEIGPEQADEAVVLLRLGLAARALAAAERTHELAIRHARKRRQFGKAIGSFGAVQQRTARCHIDAVAAGQLLGEVPSRRGRRDWRLTAELATAYIATVATRIQLGAHHTLAASGYFEESPAPWLFRRVHADVASLHGISRACGSVADVLVESGAALPDIAMGETADRFRARLTAFLDGLACPPRSRPGADDPAIVAAVAAEGLFAMTWPAGDGGRDATPAEQLVLHEEVIYRRLPIARVMGAVIAVGTPLAAHGSAEQKARFLPLVGQGRLKACVGYSEPEAGSDLGSLRTTAVRLGDRWIINGQKLWITDAHDAEFAWLAARTDPEASPPHAGITVFIVPMDSPGITVREYRALSGAVGCGVFYDNVQVPDTARVGAVDGGWEVIVEGLAGERAAMAGLAASLHRQLDDLLAVLRDPATGTAGPRGSATRAVLERLAADVQAARQLVAALGTAKGHEARMRAAMAEVMVSELCEDFGEAALRILGPDAALSGPVEQALRAAPGHVIGGGTNDIQRGTIARGLGLPW</sequence>
<dbReference type="InterPro" id="IPR036250">
    <property type="entry name" value="AcylCo_DH-like_C"/>
</dbReference>
<dbReference type="Gene3D" id="1.10.540.10">
    <property type="entry name" value="Acyl-CoA dehydrogenase/oxidase, N-terminal domain"/>
    <property type="match status" value="1"/>
</dbReference>
<proteinExistence type="inferred from homology"/>
<keyword evidence="4 6" id="KW-0274">FAD</keyword>
<evidence type="ECO:0000259" key="8">
    <source>
        <dbReference type="Pfam" id="PF02770"/>
    </source>
</evidence>
<gene>
    <name evidence="10" type="ORF">ACFFNX_03490</name>
</gene>
<keyword evidence="11" id="KW-1185">Reference proteome</keyword>
<dbReference type="PANTHER" id="PTHR43292">
    <property type="entry name" value="ACYL-COA DEHYDROGENASE"/>
    <property type="match status" value="1"/>
</dbReference>
<accession>A0ABV5Y892</accession>
<keyword evidence="3 6" id="KW-0285">Flavoprotein</keyword>
<dbReference type="InterPro" id="IPR037069">
    <property type="entry name" value="AcylCoA_DH/ox_N_sf"/>
</dbReference>
<dbReference type="Pfam" id="PF00441">
    <property type="entry name" value="Acyl-CoA_dh_1"/>
    <property type="match status" value="2"/>
</dbReference>
<evidence type="ECO:0000259" key="9">
    <source>
        <dbReference type="Pfam" id="PF02771"/>
    </source>
</evidence>
<feature type="domain" description="Acyl-CoA dehydrogenase/oxidase C-terminal" evidence="7">
    <location>
        <begin position="534"/>
        <end position="676"/>
    </location>
</feature>
<evidence type="ECO:0000256" key="1">
    <source>
        <dbReference type="ARBA" id="ARBA00001974"/>
    </source>
</evidence>
<dbReference type="InterPro" id="IPR052161">
    <property type="entry name" value="Mycobact_Acyl-CoA_DH"/>
</dbReference>
<feature type="domain" description="Acyl-CoA oxidase/dehydrogenase middle" evidence="8">
    <location>
        <begin position="427"/>
        <end position="513"/>
    </location>
</feature>
<dbReference type="InterPro" id="IPR009075">
    <property type="entry name" value="AcylCo_DH/oxidase_C"/>
</dbReference>
<feature type="domain" description="Acyl-CoA dehydrogenase/oxidase N-terminal" evidence="9">
    <location>
        <begin position="344"/>
        <end position="422"/>
    </location>
</feature>
<dbReference type="Gene3D" id="2.40.110.10">
    <property type="entry name" value="Butyryl-CoA Dehydrogenase, subunit A, domain 2"/>
    <property type="match status" value="1"/>
</dbReference>
<evidence type="ECO:0000256" key="4">
    <source>
        <dbReference type="ARBA" id="ARBA00022827"/>
    </source>
</evidence>
<organism evidence="10 11">
    <name type="scientific">Actinoallomurus acaciae</name>
    <dbReference type="NCBI Taxonomy" id="502577"/>
    <lineage>
        <taxon>Bacteria</taxon>
        <taxon>Bacillati</taxon>
        <taxon>Actinomycetota</taxon>
        <taxon>Actinomycetes</taxon>
        <taxon>Streptosporangiales</taxon>
        <taxon>Thermomonosporaceae</taxon>
        <taxon>Actinoallomurus</taxon>
    </lineage>
</organism>
<dbReference type="Proteomes" id="UP001589627">
    <property type="component" value="Unassembled WGS sequence"/>
</dbReference>
<dbReference type="Gene3D" id="1.20.140.10">
    <property type="entry name" value="Butyryl-CoA Dehydrogenase, subunit A, domain 3"/>
    <property type="match status" value="2"/>
</dbReference>
<evidence type="ECO:0000256" key="2">
    <source>
        <dbReference type="ARBA" id="ARBA00009347"/>
    </source>
</evidence>
<dbReference type="Pfam" id="PF02771">
    <property type="entry name" value="Acyl-CoA_dh_N"/>
    <property type="match status" value="1"/>
</dbReference>
<dbReference type="InterPro" id="IPR006091">
    <property type="entry name" value="Acyl-CoA_Oxase/DH_mid-dom"/>
</dbReference>
<evidence type="ECO:0000313" key="10">
    <source>
        <dbReference type="EMBL" id="MFB9831246.1"/>
    </source>
</evidence>
<comment type="similarity">
    <text evidence="2 6">Belongs to the acyl-CoA dehydrogenase family.</text>
</comment>
<evidence type="ECO:0000313" key="11">
    <source>
        <dbReference type="Proteomes" id="UP001589627"/>
    </source>
</evidence>
<evidence type="ECO:0000256" key="3">
    <source>
        <dbReference type="ARBA" id="ARBA00022630"/>
    </source>
</evidence>
<dbReference type="PANTHER" id="PTHR43292:SF3">
    <property type="entry name" value="ACYL-COA DEHYDROGENASE FADE29"/>
    <property type="match status" value="1"/>
</dbReference>
<dbReference type="InterPro" id="IPR013786">
    <property type="entry name" value="AcylCoA_DH/ox_N"/>
</dbReference>
<dbReference type="SUPFAM" id="SSF47203">
    <property type="entry name" value="Acyl-CoA dehydrogenase C-terminal domain-like"/>
    <property type="match status" value="2"/>
</dbReference>
<feature type="domain" description="Acyl-CoA dehydrogenase/oxidase C-terminal" evidence="7">
    <location>
        <begin position="160"/>
        <end position="282"/>
    </location>
</feature>
<dbReference type="EMBL" id="JBHLZP010000012">
    <property type="protein sequence ID" value="MFB9831246.1"/>
    <property type="molecule type" value="Genomic_DNA"/>
</dbReference>
<comment type="cofactor">
    <cofactor evidence="1 6">
        <name>FAD</name>
        <dbReference type="ChEBI" id="CHEBI:57692"/>
    </cofactor>
</comment>
<name>A0ABV5Y892_9ACTN</name>
<dbReference type="InterPro" id="IPR009100">
    <property type="entry name" value="AcylCoA_DH/oxidase_NM_dom_sf"/>
</dbReference>
<evidence type="ECO:0000256" key="5">
    <source>
        <dbReference type="ARBA" id="ARBA00023002"/>
    </source>
</evidence>
<dbReference type="Pfam" id="PF02770">
    <property type="entry name" value="Acyl-CoA_dh_M"/>
    <property type="match status" value="1"/>
</dbReference>
<evidence type="ECO:0000259" key="7">
    <source>
        <dbReference type="Pfam" id="PF00441"/>
    </source>
</evidence>
<dbReference type="InterPro" id="IPR046373">
    <property type="entry name" value="Acyl-CoA_Oxase/DH_mid-dom_sf"/>
</dbReference>
<protein>
    <submittedName>
        <fullName evidence="10">Acyl-CoA dehydrogenase family protein</fullName>
    </submittedName>
</protein>
<reference evidence="10 11" key="1">
    <citation type="submission" date="2024-09" db="EMBL/GenBank/DDBJ databases">
        <authorList>
            <person name="Sun Q."/>
            <person name="Mori K."/>
        </authorList>
    </citation>
    <scope>NUCLEOTIDE SEQUENCE [LARGE SCALE GENOMIC DNA]</scope>
    <source>
        <strain evidence="10 11">TBRC 0563</strain>
    </source>
</reference>
<dbReference type="RefSeq" id="WP_378194949.1">
    <property type="nucleotide sequence ID" value="NZ_JBHLZP010000012.1"/>
</dbReference>
<comment type="caution">
    <text evidence="10">The sequence shown here is derived from an EMBL/GenBank/DDBJ whole genome shotgun (WGS) entry which is preliminary data.</text>
</comment>